<keyword evidence="1" id="KW-0472">Membrane</keyword>
<feature type="transmembrane region" description="Helical" evidence="1">
    <location>
        <begin position="162"/>
        <end position="180"/>
    </location>
</feature>
<keyword evidence="4" id="KW-1185">Reference proteome</keyword>
<evidence type="ECO:0000256" key="1">
    <source>
        <dbReference type="SAM" id="Phobius"/>
    </source>
</evidence>
<feature type="transmembrane region" description="Helical" evidence="1">
    <location>
        <begin position="340"/>
        <end position="359"/>
    </location>
</feature>
<accession>A0A540R4U4</accession>
<protein>
    <submittedName>
        <fullName evidence="3">Type VII secretion integral membrane protein EccD</fullName>
    </submittedName>
</protein>
<dbReference type="AlphaFoldDB" id="A0A540R4U4"/>
<feature type="transmembrane region" description="Helical" evidence="1">
    <location>
        <begin position="400"/>
        <end position="420"/>
    </location>
</feature>
<organism evidence="3 4">
    <name type="scientific">Corynebacterium phoceense</name>
    <dbReference type="NCBI Taxonomy" id="1686286"/>
    <lineage>
        <taxon>Bacteria</taxon>
        <taxon>Bacillati</taxon>
        <taxon>Actinomycetota</taxon>
        <taxon>Actinomycetes</taxon>
        <taxon>Mycobacteriales</taxon>
        <taxon>Corynebacteriaceae</taxon>
        <taxon>Corynebacterium</taxon>
    </lineage>
</organism>
<reference evidence="3 4" key="1">
    <citation type="submission" date="2019-06" db="EMBL/GenBank/DDBJ databases">
        <title>Draft genome of C. phoceense Strain 272.</title>
        <authorList>
            <person name="Pacheco L.G.C."/>
            <person name="Barberis C.M."/>
            <person name="Almuzara M.N."/>
            <person name="Traglia G.M."/>
            <person name="Santos C.S."/>
            <person name="Rocha D.J.P.G."/>
            <person name="Aguiar E.R.G.R."/>
            <person name="Vay C.A."/>
        </authorList>
    </citation>
    <scope>NUCLEOTIDE SEQUENCE [LARGE SCALE GENOMIC DNA]</scope>
    <source>
        <strain evidence="3 4">272</strain>
    </source>
</reference>
<sequence>MMTATSVRVTVRAHAGRFHKQIDVSLPVEASLDEVLGEVTDLLGAPLLSTPWRAVTPAGRALDHTVPLRETPLSDGALILLRPHTPTAAPVIRDAAEALAAVGTGAPARALAATWSVLGLLLAAALGTGALRLVLPLHLAGGTSCATAAACALVLHAWAPGARALGTASVAFAAVSAGLAVGTPRLGLLAAALAATTMVGLLHVLHRGTALLAGAALTGALLACIAGLGGLLPGLSGPRAALSLADAPGHASAAAALSLATCVAIILAGPSLATRAAGLRVPQLPTAGEEPTEDELGDILDPLADSRARRARELYEGALLACALACIPALGFLVRGVATGLPGGWVAGLAAAMSGAFLLHAARHASARGTWLLMVGAAGGVIALCALAVIAVSAGFATGTWVLLIAAVLIAATAATACLWAPRVARLEPTTLVWFERAEALALTAIVPLALHIAGAFVLIRGLG</sequence>
<keyword evidence="1" id="KW-1133">Transmembrane helix</keyword>
<dbReference type="Proteomes" id="UP000318080">
    <property type="component" value="Unassembled WGS sequence"/>
</dbReference>
<dbReference type="NCBIfam" id="TIGR03920">
    <property type="entry name" value="T7SS_EccD"/>
    <property type="match status" value="1"/>
</dbReference>
<feature type="transmembrane region" description="Helical" evidence="1">
    <location>
        <begin position="110"/>
        <end position="131"/>
    </location>
</feature>
<gene>
    <name evidence="3" type="primary">eccD</name>
    <name evidence="3" type="ORF">EJK80_10740</name>
</gene>
<feature type="transmembrane region" description="Helical" evidence="1">
    <location>
        <begin position="371"/>
        <end position="394"/>
    </location>
</feature>
<feature type="transmembrane region" description="Helical" evidence="1">
    <location>
        <begin position="440"/>
        <end position="460"/>
    </location>
</feature>
<feature type="transmembrane region" description="Helical" evidence="1">
    <location>
        <begin position="314"/>
        <end position="334"/>
    </location>
</feature>
<proteinExistence type="predicted"/>
<evidence type="ECO:0000259" key="2">
    <source>
        <dbReference type="Pfam" id="PF19053"/>
    </source>
</evidence>
<dbReference type="Pfam" id="PF19053">
    <property type="entry name" value="EccD"/>
    <property type="match status" value="1"/>
</dbReference>
<feature type="domain" description="EccD-like transmembrane" evidence="2">
    <location>
        <begin position="111"/>
        <end position="463"/>
    </location>
</feature>
<feature type="transmembrane region" description="Helical" evidence="1">
    <location>
        <begin position="186"/>
        <end position="205"/>
    </location>
</feature>
<dbReference type="RefSeq" id="WP_141629179.1">
    <property type="nucleotide sequence ID" value="NZ_VHIR01000018.1"/>
</dbReference>
<keyword evidence="1" id="KW-0812">Transmembrane</keyword>
<dbReference type="EMBL" id="VHIR01000018">
    <property type="protein sequence ID" value="TQE42763.1"/>
    <property type="molecule type" value="Genomic_DNA"/>
</dbReference>
<feature type="transmembrane region" description="Helical" evidence="1">
    <location>
        <begin position="137"/>
        <end position="155"/>
    </location>
</feature>
<comment type="caution">
    <text evidence="3">The sequence shown here is derived from an EMBL/GenBank/DDBJ whole genome shotgun (WGS) entry which is preliminary data.</text>
</comment>
<feature type="transmembrane region" description="Helical" evidence="1">
    <location>
        <begin position="252"/>
        <end position="273"/>
    </location>
</feature>
<dbReference type="InterPro" id="IPR006707">
    <property type="entry name" value="T7SS_EccD"/>
</dbReference>
<feature type="transmembrane region" description="Helical" evidence="1">
    <location>
        <begin position="212"/>
        <end position="232"/>
    </location>
</feature>
<evidence type="ECO:0000313" key="4">
    <source>
        <dbReference type="Proteomes" id="UP000318080"/>
    </source>
</evidence>
<dbReference type="InterPro" id="IPR044049">
    <property type="entry name" value="EccD_transm"/>
</dbReference>
<name>A0A540R4U4_9CORY</name>
<evidence type="ECO:0000313" key="3">
    <source>
        <dbReference type="EMBL" id="TQE42763.1"/>
    </source>
</evidence>